<evidence type="ECO:0000313" key="2">
    <source>
        <dbReference type="EMBL" id="AEJ61387.1"/>
    </source>
</evidence>
<evidence type="ECO:0000256" key="1">
    <source>
        <dbReference type="SAM" id="Phobius"/>
    </source>
</evidence>
<dbReference type="KEGG" id="stq:Spith_1115"/>
<feature type="transmembrane region" description="Helical" evidence="1">
    <location>
        <begin position="135"/>
        <end position="153"/>
    </location>
</feature>
<gene>
    <name evidence="2" type="ordered locus">Spith_1115</name>
</gene>
<protein>
    <submittedName>
        <fullName evidence="2">Rod shape-determining protein MreD</fullName>
    </submittedName>
</protein>
<dbReference type="HOGENOM" id="CLU_1618006_0_0_12"/>
<evidence type="ECO:0000313" key="3">
    <source>
        <dbReference type="Proteomes" id="UP000007254"/>
    </source>
</evidence>
<dbReference type="AlphaFoldDB" id="G0GE34"/>
<feature type="transmembrane region" description="Helical" evidence="1">
    <location>
        <begin position="101"/>
        <end position="123"/>
    </location>
</feature>
<feature type="transmembrane region" description="Helical" evidence="1">
    <location>
        <begin position="72"/>
        <end position="89"/>
    </location>
</feature>
<keyword evidence="1" id="KW-0472">Membrane</keyword>
<name>G0GE34_WINT7</name>
<organism evidence="2 3">
    <name type="scientific">Winmispira thermophila (strain ATCC 700085 / DSM 6578 / Z-1203)</name>
    <name type="common">Spirochaeta thermophila</name>
    <dbReference type="NCBI Taxonomy" id="869211"/>
    <lineage>
        <taxon>Bacteria</taxon>
        <taxon>Pseudomonadati</taxon>
        <taxon>Spirochaetota</taxon>
        <taxon>Spirochaetia</taxon>
        <taxon>Winmispirales</taxon>
        <taxon>Winmispiraceae</taxon>
        <taxon>Winmispira</taxon>
    </lineage>
</organism>
<keyword evidence="3" id="KW-1185">Reference proteome</keyword>
<proteinExistence type="predicted"/>
<dbReference type="STRING" id="869211.Spith_1115"/>
<reference evidence="2 3" key="1">
    <citation type="submission" date="2011-06" db="EMBL/GenBank/DDBJ databases">
        <title>The complete genome of Spirochaeta thermophila DSM 6578.</title>
        <authorList>
            <consortium name="US DOE Joint Genome Institute (JGI-PGF)"/>
            <person name="Lucas S."/>
            <person name="Lapidus A."/>
            <person name="Bruce D."/>
            <person name="Goodwin L."/>
            <person name="Pitluck S."/>
            <person name="Peters L."/>
            <person name="Kyrpides N."/>
            <person name="Mavromatis K."/>
            <person name="Ivanova N."/>
            <person name="Mikailova N."/>
            <person name="Pagani I."/>
            <person name="Chertkov O."/>
            <person name="Detter J.C."/>
            <person name="Tapia R."/>
            <person name="Han C."/>
            <person name="Land M."/>
            <person name="Hauser L."/>
            <person name="Markowitz V."/>
            <person name="Cheng J.-F."/>
            <person name="Hugenholtz P."/>
            <person name="Woyke T."/>
            <person name="Wu D."/>
            <person name="Spring S."/>
            <person name="Merkhoffer B."/>
            <person name="Schneider S."/>
            <person name="Klenk H.-P."/>
            <person name="Eisen J.A."/>
        </authorList>
    </citation>
    <scope>NUCLEOTIDE SEQUENCE [LARGE SCALE GENOMIC DNA]</scope>
    <source>
        <strain evidence="3">ATCC 700085 / DSM 6578 / Z-1203</strain>
    </source>
</reference>
<feature type="transmembrane region" description="Helical" evidence="1">
    <location>
        <begin position="6"/>
        <end position="24"/>
    </location>
</feature>
<accession>G0GE34</accession>
<dbReference type="Proteomes" id="UP000007254">
    <property type="component" value="Chromosome"/>
</dbReference>
<keyword evidence="1" id="KW-1133">Transmembrane helix</keyword>
<sequence length="164" mass="18428">MSMRHYLIWAFISVFGVFLMGILHRYAGVIGGTPDLVMVLLGAFSLTHPWKAAQLLGVGIGLLEDVLGSTPLGFFAIIRLTEVLYFLFMRNISNIARGMRVWVYLLAVLLHTALVFGLGTVVQMRPSMKFLSVEYLLNIVYTLISLPLLWGGLRRLRLISEEQT</sequence>
<dbReference type="EMBL" id="CP002903">
    <property type="protein sequence ID" value="AEJ61387.1"/>
    <property type="molecule type" value="Genomic_DNA"/>
</dbReference>
<keyword evidence="1" id="KW-0812">Transmembrane</keyword>